<dbReference type="SUPFAM" id="SSF51905">
    <property type="entry name" value="FAD/NAD(P)-binding domain"/>
    <property type="match status" value="1"/>
</dbReference>
<keyword evidence="11" id="KW-1185">Reference proteome</keyword>
<dbReference type="InterPro" id="IPR005982">
    <property type="entry name" value="Thioredox_Rdtase"/>
</dbReference>
<evidence type="ECO:0000256" key="8">
    <source>
        <dbReference type="RuleBase" id="RU003881"/>
    </source>
</evidence>
<dbReference type="GO" id="GO:0019430">
    <property type="term" value="P:removal of superoxide radicals"/>
    <property type="evidence" value="ECO:0007669"/>
    <property type="project" value="UniProtKB-UniRule"/>
</dbReference>
<dbReference type="NCBIfam" id="TIGR01292">
    <property type="entry name" value="TRX_reduct"/>
    <property type="match status" value="1"/>
</dbReference>
<keyword evidence="4 7" id="KW-0560">Oxidoreductase</keyword>
<keyword evidence="6 7" id="KW-0676">Redox-active center</keyword>
<dbReference type="GO" id="GO:0005737">
    <property type="term" value="C:cytoplasm"/>
    <property type="evidence" value="ECO:0007669"/>
    <property type="project" value="InterPro"/>
</dbReference>
<comment type="subunit">
    <text evidence="7">Homodimer.</text>
</comment>
<dbReference type="PANTHER" id="PTHR48105">
    <property type="entry name" value="THIOREDOXIN REDUCTASE 1-RELATED-RELATED"/>
    <property type="match status" value="1"/>
</dbReference>
<sequence>MPVRDKIHDQIIIGSGPAGYTAAIYTARSNCCPLLICGMEPGGQLTGTTLVENFPGFPDGVDGPELMEAMRRQAEKFGTVFVNGEVTRVELSSHPYSLWLGEEHYRCRSLIICTGASPRLLGLPNEKELYGRGVSVCATCDGFFYRGKEVVVVGGGDTAMEDALFLARFAKKVTVVHRRNALRASPPMQQRALENARIQFVWDTVVNGILGDRDKGVHGARLQHLPTGKEEDFPCDGIFIAIGHVPNTALVKGQLDLDDWGYILTRNGTETNLPGVFAAGDVQDPFFRQAISAAGSGCMAAMQSQRFLECLEDADCRKCQALQKRQLMAKGGD</sequence>
<comment type="similarity">
    <text evidence="1 7">Belongs to the class-II pyridine nucleotide-disulfide oxidoreductase family.</text>
</comment>
<dbReference type="InterPro" id="IPR050097">
    <property type="entry name" value="Ferredoxin-NADP_redctase_2"/>
</dbReference>
<accession>A0A1L3GFZ0</accession>
<comment type="catalytic activity">
    <reaction evidence="7">
        <text>[thioredoxin]-dithiol + NADP(+) = [thioredoxin]-disulfide + NADPH + H(+)</text>
        <dbReference type="Rhea" id="RHEA:20345"/>
        <dbReference type="Rhea" id="RHEA-COMP:10698"/>
        <dbReference type="Rhea" id="RHEA-COMP:10700"/>
        <dbReference type="ChEBI" id="CHEBI:15378"/>
        <dbReference type="ChEBI" id="CHEBI:29950"/>
        <dbReference type="ChEBI" id="CHEBI:50058"/>
        <dbReference type="ChEBI" id="CHEBI:57783"/>
        <dbReference type="ChEBI" id="CHEBI:58349"/>
        <dbReference type="EC" id="1.8.1.9"/>
    </reaction>
</comment>
<evidence type="ECO:0000256" key="6">
    <source>
        <dbReference type="ARBA" id="ARBA00023284"/>
    </source>
</evidence>
<dbReference type="KEGG" id="pace:A6070_01515"/>
<dbReference type="PRINTS" id="PR00469">
    <property type="entry name" value="PNDRDTASEII"/>
</dbReference>
<feature type="domain" description="FAD/NAD(P)-binding" evidence="9">
    <location>
        <begin position="9"/>
        <end position="297"/>
    </location>
</feature>
<evidence type="ECO:0000256" key="7">
    <source>
        <dbReference type="RuleBase" id="RU003880"/>
    </source>
</evidence>
<gene>
    <name evidence="10" type="ORF">A7E75_07555</name>
</gene>
<reference evidence="10 11" key="1">
    <citation type="journal article" date="2017" name="Genome Announc.">
        <title>Complete Genome Sequences of Two Acetylene-Fermenting Pelobacter acetylenicus Strains.</title>
        <authorList>
            <person name="Sutton J.M."/>
            <person name="Baesman S.M."/>
            <person name="Fierst J.L."/>
            <person name="Poret-Peterson A.T."/>
            <person name="Oremland R.S."/>
            <person name="Dunlap D.S."/>
            <person name="Akob D.M."/>
        </authorList>
    </citation>
    <scope>NUCLEOTIDE SEQUENCE [LARGE SCALE GENOMIC DNA]</scope>
    <source>
        <strain evidence="10 11">DSM 3247</strain>
    </source>
</reference>
<dbReference type="PRINTS" id="PR00368">
    <property type="entry name" value="FADPNR"/>
</dbReference>
<organism evidence="10 11">
    <name type="scientific">Syntrophotalea acetylenica</name>
    <name type="common">Pelobacter acetylenicus</name>
    <dbReference type="NCBI Taxonomy" id="29542"/>
    <lineage>
        <taxon>Bacteria</taxon>
        <taxon>Pseudomonadati</taxon>
        <taxon>Thermodesulfobacteriota</taxon>
        <taxon>Desulfuromonadia</taxon>
        <taxon>Desulfuromonadales</taxon>
        <taxon>Syntrophotaleaceae</taxon>
        <taxon>Syntrophotalea</taxon>
    </lineage>
</organism>
<dbReference type="PROSITE" id="PS00573">
    <property type="entry name" value="PYRIDINE_REDOX_2"/>
    <property type="match status" value="1"/>
</dbReference>
<dbReference type="Gene3D" id="3.50.50.60">
    <property type="entry name" value="FAD/NAD(P)-binding domain"/>
    <property type="match status" value="2"/>
</dbReference>
<evidence type="ECO:0000259" key="9">
    <source>
        <dbReference type="Pfam" id="PF07992"/>
    </source>
</evidence>
<dbReference type="Proteomes" id="UP000182264">
    <property type="component" value="Chromosome"/>
</dbReference>
<dbReference type="EMBL" id="CP015518">
    <property type="protein sequence ID" value="APG24892.1"/>
    <property type="molecule type" value="Genomic_DNA"/>
</dbReference>
<evidence type="ECO:0000256" key="4">
    <source>
        <dbReference type="ARBA" id="ARBA00023002"/>
    </source>
</evidence>
<evidence type="ECO:0000256" key="1">
    <source>
        <dbReference type="ARBA" id="ARBA00009333"/>
    </source>
</evidence>
<dbReference type="STRING" id="29542.A6070_01515"/>
<name>A0A1L3GFZ0_SYNAC</name>
<keyword evidence="8" id="KW-0521">NADP</keyword>
<evidence type="ECO:0000256" key="5">
    <source>
        <dbReference type="ARBA" id="ARBA00023157"/>
    </source>
</evidence>
<keyword evidence="2 7" id="KW-0285">Flavoprotein</keyword>
<dbReference type="RefSeq" id="WP_072286740.1">
    <property type="nucleotide sequence ID" value="NZ_CP015455.1"/>
</dbReference>
<dbReference type="OrthoDB" id="9806179at2"/>
<dbReference type="AlphaFoldDB" id="A0A1L3GFZ0"/>
<protein>
    <recommendedName>
        <fullName evidence="7">Thioredoxin reductase</fullName>
        <ecNumber evidence="7">1.8.1.9</ecNumber>
    </recommendedName>
</protein>
<dbReference type="EC" id="1.8.1.9" evidence="7"/>
<evidence type="ECO:0000313" key="11">
    <source>
        <dbReference type="Proteomes" id="UP000182264"/>
    </source>
</evidence>
<comment type="cofactor">
    <cofactor evidence="8">
        <name>FAD</name>
        <dbReference type="ChEBI" id="CHEBI:57692"/>
    </cofactor>
    <text evidence="8">Binds 1 FAD per subunit.</text>
</comment>
<dbReference type="Pfam" id="PF07992">
    <property type="entry name" value="Pyr_redox_2"/>
    <property type="match status" value="1"/>
</dbReference>
<dbReference type="InterPro" id="IPR036188">
    <property type="entry name" value="FAD/NAD-bd_sf"/>
</dbReference>
<evidence type="ECO:0000256" key="2">
    <source>
        <dbReference type="ARBA" id="ARBA00022630"/>
    </source>
</evidence>
<keyword evidence="3 7" id="KW-0274">FAD</keyword>
<dbReference type="InterPro" id="IPR023753">
    <property type="entry name" value="FAD/NAD-binding_dom"/>
</dbReference>
<dbReference type="GO" id="GO:0004791">
    <property type="term" value="F:thioredoxin-disulfide reductase (NADPH) activity"/>
    <property type="evidence" value="ECO:0007669"/>
    <property type="project" value="UniProtKB-UniRule"/>
</dbReference>
<dbReference type="InterPro" id="IPR008255">
    <property type="entry name" value="Pyr_nucl-diS_OxRdtase_2_AS"/>
</dbReference>
<evidence type="ECO:0000256" key="3">
    <source>
        <dbReference type="ARBA" id="ARBA00022827"/>
    </source>
</evidence>
<keyword evidence="5" id="KW-1015">Disulfide bond</keyword>
<evidence type="ECO:0000313" key="10">
    <source>
        <dbReference type="EMBL" id="APG24892.1"/>
    </source>
</evidence>
<proteinExistence type="inferred from homology"/>